<dbReference type="Pfam" id="PF00173">
    <property type="entry name" value="Cyt-b5"/>
    <property type="match status" value="1"/>
</dbReference>
<dbReference type="AlphaFoldDB" id="A0A1Y2BSE0"/>
<feature type="transmembrane region" description="Helical" evidence="8">
    <location>
        <begin position="153"/>
        <end position="174"/>
    </location>
</feature>
<feature type="transmembrane region" description="Helical" evidence="8">
    <location>
        <begin position="255"/>
        <end position="276"/>
    </location>
</feature>
<keyword evidence="11" id="KW-1185">Reference proteome</keyword>
<feature type="transmembrane region" description="Helical" evidence="8">
    <location>
        <begin position="288"/>
        <end position="307"/>
    </location>
</feature>
<keyword evidence="6" id="KW-0443">Lipid metabolism</keyword>
<dbReference type="InterPro" id="IPR012171">
    <property type="entry name" value="Fatty_acid_desaturase"/>
</dbReference>
<evidence type="ECO:0000256" key="4">
    <source>
        <dbReference type="ARBA" id="ARBA00022989"/>
    </source>
</evidence>
<dbReference type="SUPFAM" id="SSF55856">
    <property type="entry name" value="Cytochrome b5-like heme/steroid binding domain"/>
    <property type="match status" value="1"/>
</dbReference>
<dbReference type="Proteomes" id="UP000193642">
    <property type="component" value="Unassembled WGS sequence"/>
</dbReference>
<accession>A0A1Y2BSE0</accession>
<evidence type="ECO:0000313" key="11">
    <source>
        <dbReference type="Proteomes" id="UP000193642"/>
    </source>
</evidence>
<dbReference type="SMART" id="SM01117">
    <property type="entry name" value="Cyt-b5"/>
    <property type="match status" value="1"/>
</dbReference>
<dbReference type="PANTHER" id="PTHR19353">
    <property type="entry name" value="FATTY ACID DESATURASE 2"/>
    <property type="match status" value="1"/>
</dbReference>
<comment type="subcellular location">
    <subcellularLocation>
        <location evidence="1">Membrane</location>
        <topology evidence="1">Multi-pass membrane protein</topology>
    </subcellularLocation>
</comment>
<keyword evidence="7 8" id="KW-0472">Membrane</keyword>
<dbReference type="STRING" id="329046.A0A1Y2BSE0"/>
<dbReference type="PANTHER" id="PTHR19353:SF88">
    <property type="entry name" value="DELTA(5) FATTY ACID DESATURASE FAT-4"/>
    <property type="match status" value="1"/>
</dbReference>
<proteinExistence type="inferred from homology"/>
<evidence type="ECO:0000256" key="5">
    <source>
        <dbReference type="ARBA" id="ARBA00023002"/>
    </source>
</evidence>
<dbReference type="EMBL" id="MCGO01000049">
    <property type="protein sequence ID" value="ORY37669.1"/>
    <property type="molecule type" value="Genomic_DNA"/>
</dbReference>
<evidence type="ECO:0000256" key="2">
    <source>
        <dbReference type="ARBA" id="ARBA00009295"/>
    </source>
</evidence>
<evidence type="ECO:0000256" key="3">
    <source>
        <dbReference type="ARBA" id="ARBA00022692"/>
    </source>
</evidence>
<feature type="transmembrane region" description="Helical" evidence="8">
    <location>
        <begin position="126"/>
        <end position="147"/>
    </location>
</feature>
<dbReference type="GO" id="GO:0006629">
    <property type="term" value="P:lipid metabolic process"/>
    <property type="evidence" value="ECO:0007669"/>
    <property type="project" value="UniProtKB-KW"/>
</dbReference>
<dbReference type="GO" id="GO:0016717">
    <property type="term" value="F:oxidoreductase activity, acting on paired donors, with oxidation of a pair of donors resulting in the reduction of molecular oxygen to two molecules of water"/>
    <property type="evidence" value="ECO:0007669"/>
    <property type="project" value="TreeGrafter"/>
</dbReference>
<feature type="transmembrane region" description="Helical" evidence="8">
    <location>
        <begin position="186"/>
        <end position="207"/>
    </location>
</feature>
<dbReference type="GO" id="GO:0016020">
    <property type="term" value="C:membrane"/>
    <property type="evidence" value="ECO:0007669"/>
    <property type="project" value="UniProtKB-SubCell"/>
</dbReference>
<comment type="similarity">
    <text evidence="2">Belongs to the fatty acid desaturase type 1 family.</text>
</comment>
<keyword evidence="3 8" id="KW-0812">Transmembrane</keyword>
<gene>
    <name evidence="10" type="ORF">BCR33DRAFT_789633</name>
</gene>
<evidence type="ECO:0000313" key="10">
    <source>
        <dbReference type="EMBL" id="ORY37669.1"/>
    </source>
</evidence>
<dbReference type="PIRSF" id="PIRSF015921">
    <property type="entry name" value="FA_sphinglp_des"/>
    <property type="match status" value="1"/>
</dbReference>
<dbReference type="OrthoDB" id="260091at2759"/>
<dbReference type="Pfam" id="PF00487">
    <property type="entry name" value="FA_desaturase"/>
    <property type="match status" value="1"/>
</dbReference>
<dbReference type="InterPro" id="IPR036400">
    <property type="entry name" value="Cyt_B5-like_heme/steroid_sf"/>
</dbReference>
<organism evidence="10 11">
    <name type="scientific">Rhizoclosmatium globosum</name>
    <dbReference type="NCBI Taxonomy" id="329046"/>
    <lineage>
        <taxon>Eukaryota</taxon>
        <taxon>Fungi</taxon>
        <taxon>Fungi incertae sedis</taxon>
        <taxon>Chytridiomycota</taxon>
        <taxon>Chytridiomycota incertae sedis</taxon>
        <taxon>Chytridiomycetes</taxon>
        <taxon>Chytridiales</taxon>
        <taxon>Chytriomycetaceae</taxon>
        <taxon>Rhizoclosmatium</taxon>
    </lineage>
</organism>
<name>A0A1Y2BSE0_9FUNG</name>
<comment type="caution">
    <text evidence="10">The sequence shown here is derived from an EMBL/GenBank/DDBJ whole genome shotgun (WGS) entry which is preliminary data.</text>
</comment>
<feature type="domain" description="Cytochrome b5 heme-binding" evidence="9">
    <location>
        <begin position="5"/>
        <end position="92"/>
    </location>
</feature>
<evidence type="ECO:0000256" key="8">
    <source>
        <dbReference type="SAM" id="Phobius"/>
    </source>
</evidence>
<keyword evidence="5" id="KW-0560">Oxidoreductase</keyword>
<evidence type="ECO:0000259" key="9">
    <source>
        <dbReference type="PROSITE" id="PS50255"/>
    </source>
</evidence>
<evidence type="ECO:0000256" key="6">
    <source>
        <dbReference type="ARBA" id="ARBA00023098"/>
    </source>
</evidence>
<reference evidence="10 11" key="1">
    <citation type="submission" date="2016-07" db="EMBL/GenBank/DDBJ databases">
        <title>Pervasive Adenine N6-methylation of Active Genes in Fungi.</title>
        <authorList>
            <consortium name="DOE Joint Genome Institute"/>
            <person name="Mondo S.J."/>
            <person name="Dannebaum R.O."/>
            <person name="Kuo R.C."/>
            <person name="Labutti K."/>
            <person name="Haridas S."/>
            <person name="Kuo A."/>
            <person name="Salamov A."/>
            <person name="Ahrendt S.R."/>
            <person name="Lipzen A."/>
            <person name="Sullivan W."/>
            <person name="Andreopoulos W.B."/>
            <person name="Clum A."/>
            <person name="Lindquist E."/>
            <person name="Daum C."/>
            <person name="Ramamoorthy G.K."/>
            <person name="Gryganskyi A."/>
            <person name="Culley D."/>
            <person name="Magnuson J.K."/>
            <person name="James T.Y."/>
            <person name="O'Malley M.A."/>
            <person name="Stajich J.E."/>
            <person name="Spatafora J.W."/>
            <person name="Visel A."/>
            <person name="Grigoriev I.V."/>
        </authorList>
    </citation>
    <scope>NUCLEOTIDE SEQUENCE [LARGE SCALE GENOMIC DNA]</scope>
    <source>
        <strain evidence="10 11">JEL800</strain>
    </source>
</reference>
<keyword evidence="4 8" id="KW-1133">Transmembrane helix</keyword>
<feature type="transmembrane region" description="Helical" evidence="8">
    <location>
        <begin position="319"/>
        <end position="340"/>
    </location>
</feature>
<sequence length="452" mass="50951">MTGAIKTFTWAEVEQSALKKTTVDDVENGGPALMVIHNKVYDIGAGTGFFRFHPGGAVAISQIGKDASGAFEVFHTENAESMMSDFYVGDLAPKEVPKPNPFKEDVNELRNKLIAMGAFKSNKLYYVWKLVSTFSICAASAAILINYGRTSTLAVIAAGSLMAIFWQQSGWLAHDFLHHQVFKNRFYNNVVGYIVGNVWQGFSVSWWKDKHCTHHSVPNVHGEDPDINTMPFLAWSEHALELFHDLKDADAARFFVNYQATLFFPILGVARLAWCFSSVRFNMGDKLLISPTVAFWEKSTLAAHYIWLLSLTFTFCTPLLGLLFLFVAECGCGLLLAFVFTVNHNGMPVYTTEESKKYDFYELQIRTGRDVYSNLFSDWFTGGLNYQVEHHMFPTLPRHNFYMSQGLVEELCKKHNVPFHKTTLVGGTGEILARLAQLSNAANKIRRIEKKN</sequence>
<dbReference type="InterPro" id="IPR001199">
    <property type="entry name" value="Cyt_B5-like_heme/steroid-bd"/>
</dbReference>
<protein>
    <submittedName>
        <fullName evidence="10">Fatty acid/sphingolipid desaturase</fullName>
    </submittedName>
</protein>
<evidence type="ECO:0000256" key="1">
    <source>
        <dbReference type="ARBA" id="ARBA00004141"/>
    </source>
</evidence>
<evidence type="ECO:0000256" key="7">
    <source>
        <dbReference type="ARBA" id="ARBA00023136"/>
    </source>
</evidence>
<dbReference type="PROSITE" id="PS50255">
    <property type="entry name" value="CYTOCHROME_B5_2"/>
    <property type="match status" value="1"/>
</dbReference>
<dbReference type="CDD" id="cd03506">
    <property type="entry name" value="Delta6-FADS-like"/>
    <property type="match status" value="1"/>
</dbReference>
<dbReference type="InterPro" id="IPR005804">
    <property type="entry name" value="FA_desaturase_dom"/>
</dbReference>
<dbReference type="Gene3D" id="3.10.120.10">
    <property type="entry name" value="Cytochrome b5-like heme/steroid binding domain"/>
    <property type="match status" value="1"/>
</dbReference>